<evidence type="ECO:0000313" key="5">
    <source>
        <dbReference type="EMBL" id="TWX71444.1"/>
    </source>
</evidence>
<evidence type="ECO:0000256" key="1">
    <source>
        <dbReference type="SAM" id="Coils"/>
    </source>
</evidence>
<keyword evidence="3" id="KW-0812">Transmembrane</keyword>
<name>A0A5C6QR95_9GAMM</name>
<evidence type="ECO:0000313" key="7">
    <source>
        <dbReference type="Proteomes" id="UP000321917"/>
    </source>
</evidence>
<accession>A0A5C6QR95</accession>
<evidence type="ECO:0000313" key="6">
    <source>
        <dbReference type="Proteomes" id="UP000321525"/>
    </source>
</evidence>
<keyword evidence="6" id="KW-1185">Reference proteome</keyword>
<feature type="compositionally biased region" description="Polar residues" evidence="2">
    <location>
        <begin position="24"/>
        <end position="38"/>
    </location>
</feature>
<evidence type="ECO:0000256" key="2">
    <source>
        <dbReference type="SAM" id="MobiDB-lite"/>
    </source>
</evidence>
<feature type="region of interest" description="Disordered" evidence="2">
    <location>
        <begin position="1"/>
        <end position="55"/>
    </location>
</feature>
<feature type="coiled-coil region" evidence="1">
    <location>
        <begin position="82"/>
        <end position="109"/>
    </location>
</feature>
<gene>
    <name evidence="4" type="ORF">ESZ26_01455</name>
    <name evidence="5" type="ORF">ESZ27_01065</name>
</gene>
<dbReference type="EMBL" id="VOLQ01000002">
    <property type="protein sequence ID" value="TWX71444.1"/>
    <property type="molecule type" value="Genomic_DNA"/>
</dbReference>
<keyword evidence="1" id="KW-0175">Coiled coil</keyword>
<dbReference type="OrthoDB" id="6321851at2"/>
<dbReference type="Proteomes" id="UP000321525">
    <property type="component" value="Unassembled WGS sequence"/>
</dbReference>
<feature type="compositionally biased region" description="Low complexity" evidence="2">
    <location>
        <begin position="39"/>
        <end position="51"/>
    </location>
</feature>
<sequence length="266" mass="29356">MTKQIDHNMPSITPDKDQVEAFKNNRTYSPASANSVDTTSPQPKVVKSPKTPSSPPIKLAKAAIIFIYLFIAGAGYWLYQQNIKTNAIIASAEQRIADLEQQLSATGEEMGESAVEMKVRIETLGKTSDKLWEEMDKLWASAWRRNQAQIKTLQKDNKLLTDLSVTQGKSVAATNAAVNDVNNKQVATEFSIDALKEKLSENIKNLSLELSAIESNSQRRDKQQIALASRVTQLSEQNKKLLLKVESLEALSNIPARTAPPFAEGS</sequence>
<keyword evidence="3" id="KW-1133">Transmembrane helix</keyword>
<reference evidence="5 7" key="1">
    <citation type="submission" date="2019-07" db="EMBL/GenBank/DDBJ databases">
        <title>Genomes of sea-ice associated Colwellia species.</title>
        <authorList>
            <person name="Bowman J.P."/>
        </authorList>
    </citation>
    <scope>NUCLEOTIDE SEQUENCE [LARGE SCALE GENOMIC DNA]</scope>
    <source>
        <strain evidence="4 6">ACAM 607</strain>
        <strain evidence="5 7">IC036</strain>
    </source>
</reference>
<dbReference type="Proteomes" id="UP000321917">
    <property type="component" value="Unassembled WGS sequence"/>
</dbReference>
<evidence type="ECO:0000313" key="4">
    <source>
        <dbReference type="EMBL" id="TWX62532.1"/>
    </source>
</evidence>
<comment type="caution">
    <text evidence="5">The sequence shown here is derived from an EMBL/GenBank/DDBJ whole genome shotgun (WGS) entry which is preliminary data.</text>
</comment>
<dbReference type="AlphaFoldDB" id="A0A5C6QR95"/>
<keyword evidence="3" id="KW-0472">Membrane</keyword>
<organism evidence="5 7">
    <name type="scientific">Colwellia hornerae</name>
    <dbReference type="NCBI Taxonomy" id="89402"/>
    <lineage>
        <taxon>Bacteria</taxon>
        <taxon>Pseudomonadati</taxon>
        <taxon>Pseudomonadota</taxon>
        <taxon>Gammaproteobacteria</taxon>
        <taxon>Alteromonadales</taxon>
        <taxon>Colwelliaceae</taxon>
        <taxon>Colwellia</taxon>
    </lineage>
</organism>
<proteinExistence type="predicted"/>
<protein>
    <submittedName>
        <fullName evidence="5">Uncharacterized protein</fullName>
    </submittedName>
</protein>
<evidence type="ECO:0000256" key="3">
    <source>
        <dbReference type="SAM" id="Phobius"/>
    </source>
</evidence>
<dbReference type="EMBL" id="VOLR01000002">
    <property type="protein sequence ID" value="TWX62532.1"/>
    <property type="molecule type" value="Genomic_DNA"/>
</dbReference>
<feature type="transmembrane region" description="Helical" evidence="3">
    <location>
        <begin position="59"/>
        <end position="79"/>
    </location>
</feature>
<feature type="coiled-coil region" evidence="1">
    <location>
        <begin position="196"/>
        <end position="251"/>
    </location>
</feature>
<dbReference type="RefSeq" id="WP_146797446.1">
    <property type="nucleotide sequence ID" value="NZ_VOLP01000003.1"/>
</dbReference>